<proteinExistence type="predicted"/>
<sequence>MHAGHGGYYVGERHGEHKGYGHQSGCGTGHYGGHHESMNHCYSSGHGYAYEGMLKASPHRSTSTIDP</sequence>
<evidence type="ECO:0000313" key="2">
    <source>
        <dbReference type="WBParaSite" id="MBELARI_LOCUS3674"/>
    </source>
</evidence>
<organism evidence="1 2">
    <name type="scientific">Mesorhabditis belari</name>
    <dbReference type="NCBI Taxonomy" id="2138241"/>
    <lineage>
        <taxon>Eukaryota</taxon>
        <taxon>Metazoa</taxon>
        <taxon>Ecdysozoa</taxon>
        <taxon>Nematoda</taxon>
        <taxon>Chromadorea</taxon>
        <taxon>Rhabditida</taxon>
        <taxon>Rhabditina</taxon>
        <taxon>Rhabditomorpha</taxon>
        <taxon>Rhabditoidea</taxon>
        <taxon>Rhabditidae</taxon>
        <taxon>Mesorhabditinae</taxon>
        <taxon>Mesorhabditis</taxon>
    </lineage>
</organism>
<reference evidence="2" key="1">
    <citation type="submission" date="2024-02" db="UniProtKB">
        <authorList>
            <consortium name="WormBaseParasite"/>
        </authorList>
    </citation>
    <scope>IDENTIFICATION</scope>
</reference>
<accession>A0AAF3FAN9</accession>
<name>A0AAF3FAN9_9BILA</name>
<dbReference type="AlphaFoldDB" id="A0AAF3FAN9"/>
<keyword evidence="1" id="KW-1185">Reference proteome</keyword>
<protein>
    <submittedName>
        <fullName evidence="2">Uncharacterized protein</fullName>
    </submittedName>
</protein>
<evidence type="ECO:0000313" key="1">
    <source>
        <dbReference type="Proteomes" id="UP000887575"/>
    </source>
</evidence>
<dbReference type="Proteomes" id="UP000887575">
    <property type="component" value="Unassembled WGS sequence"/>
</dbReference>
<dbReference type="WBParaSite" id="MBELARI_LOCUS3674">
    <property type="protein sequence ID" value="MBELARI_LOCUS3674"/>
    <property type="gene ID" value="MBELARI_LOCUS3674"/>
</dbReference>